<organism evidence="2 3">
    <name type="scientific">Meridianimarinicoccus marinus</name>
    <dbReference type="NCBI Taxonomy" id="3231483"/>
    <lineage>
        <taxon>Bacteria</taxon>
        <taxon>Pseudomonadati</taxon>
        <taxon>Pseudomonadota</taxon>
        <taxon>Alphaproteobacteria</taxon>
        <taxon>Rhodobacterales</taxon>
        <taxon>Paracoccaceae</taxon>
        <taxon>Meridianimarinicoccus</taxon>
    </lineage>
</organism>
<protein>
    <submittedName>
        <fullName evidence="2">Glycerophosphodiester phosphodiesterase family protein</fullName>
    </submittedName>
</protein>
<accession>A0ABV3L9M7</accession>
<dbReference type="RefSeq" id="WP_366193639.1">
    <property type="nucleotide sequence ID" value="NZ_JBFBVU010000017.1"/>
</dbReference>
<dbReference type="PROSITE" id="PS50007">
    <property type="entry name" value="PIPLC_X_DOMAIN"/>
    <property type="match status" value="1"/>
</dbReference>
<keyword evidence="3" id="KW-1185">Reference proteome</keyword>
<dbReference type="Pfam" id="PF03009">
    <property type="entry name" value="GDPD"/>
    <property type="match status" value="1"/>
</dbReference>
<dbReference type="EMBL" id="JBFBVU010000017">
    <property type="protein sequence ID" value="MEV8467760.1"/>
    <property type="molecule type" value="Genomic_DNA"/>
</dbReference>
<sequence>MTPSPFSIIGHRGARGVLPENTLEGFAETLDMGVRALEFDVFLTADEVPVVTHDPRISPVIARGPDGDWVSDPGPYIRDLSLAEVQSYDVGRLKPGTPYALRFPDQVARDGLHTPTFADLLELMTATADSGPVLGLIEIKSDPTDPAFSDVAHRCAARICEMLQHHPLRDSMRLQSFDWNVLALAAAIAPDLPRSYLTNTGSDPLSEYPNFYEGSPWLVGSFDPEPWKMIDALGGVAWAPYHTQITAASVAAARRAGLEVYPWTVNTAEDLERVMGFDVTGTITDFPGRALHLQAGEQRRA</sequence>
<feature type="domain" description="GP-PDE" evidence="1">
    <location>
        <begin position="6"/>
        <end position="294"/>
    </location>
</feature>
<proteinExistence type="predicted"/>
<dbReference type="InterPro" id="IPR030395">
    <property type="entry name" value="GP_PDE_dom"/>
</dbReference>
<gene>
    <name evidence="2" type="ORF">AB0T83_13350</name>
</gene>
<dbReference type="SUPFAM" id="SSF51695">
    <property type="entry name" value="PLC-like phosphodiesterases"/>
    <property type="match status" value="1"/>
</dbReference>
<evidence type="ECO:0000313" key="2">
    <source>
        <dbReference type="EMBL" id="MEV8467760.1"/>
    </source>
</evidence>
<comment type="caution">
    <text evidence="2">The sequence shown here is derived from an EMBL/GenBank/DDBJ whole genome shotgun (WGS) entry which is preliminary data.</text>
</comment>
<dbReference type="Proteomes" id="UP001553161">
    <property type="component" value="Unassembled WGS sequence"/>
</dbReference>
<dbReference type="PANTHER" id="PTHR46211:SF14">
    <property type="entry name" value="GLYCEROPHOSPHODIESTER PHOSPHODIESTERASE"/>
    <property type="match status" value="1"/>
</dbReference>
<name>A0ABV3L9M7_9RHOB</name>
<evidence type="ECO:0000313" key="3">
    <source>
        <dbReference type="Proteomes" id="UP001553161"/>
    </source>
</evidence>
<reference evidence="2 3" key="1">
    <citation type="submission" date="2024-07" db="EMBL/GenBank/DDBJ databases">
        <authorList>
            <person name="Kang M."/>
        </authorList>
    </citation>
    <scope>NUCLEOTIDE SEQUENCE [LARGE SCALE GENOMIC DNA]</scope>
    <source>
        <strain evidence="2 3">DFM31</strain>
    </source>
</reference>
<dbReference type="PROSITE" id="PS51704">
    <property type="entry name" value="GP_PDE"/>
    <property type="match status" value="1"/>
</dbReference>
<dbReference type="PANTHER" id="PTHR46211">
    <property type="entry name" value="GLYCEROPHOSPHORYL DIESTER PHOSPHODIESTERASE"/>
    <property type="match status" value="1"/>
</dbReference>
<dbReference type="Gene3D" id="3.20.20.190">
    <property type="entry name" value="Phosphatidylinositol (PI) phosphodiesterase"/>
    <property type="match status" value="1"/>
</dbReference>
<dbReference type="InterPro" id="IPR017946">
    <property type="entry name" value="PLC-like_Pdiesterase_TIM-brl"/>
</dbReference>
<evidence type="ECO:0000259" key="1">
    <source>
        <dbReference type="PROSITE" id="PS51704"/>
    </source>
</evidence>